<dbReference type="RefSeq" id="WP_381185042.1">
    <property type="nucleotide sequence ID" value="NZ_JBHSFK010000046.1"/>
</dbReference>
<proteinExistence type="predicted"/>
<evidence type="ECO:0000313" key="1">
    <source>
        <dbReference type="EMBL" id="MFC4506728.1"/>
    </source>
</evidence>
<reference evidence="2" key="1">
    <citation type="journal article" date="2019" name="Int. J. Syst. Evol. Microbiol.">
        <title>The Global Catalogue of Microorganisms (GCM) 10K type strain sequencing project: providing services to taxonomists for standard genome sequencing and annotation.</title>
        <authorList>
            <consortium name="The Broad Institute Genomics Platform"/>
            <consortium name="The Broad Institute Genome Sequencing Center for Infectious Disease"/>
            <person name="Wu L."/>
            <person name="Ma J."/>
        </authorList>
    </citation>
    <scope>NUCLEOTIDE SEQUENCE [LARGE SCALE GENOMIC DNA]</scope>
    <source>
        <strain evidence="2">CGMCC 4.7177</strain>
    </source>
</reference>
<comment type="caution">
    <text evidence="1">The sequence shown here is derived from an EMBL/GenBank/DDBJ whole genome shotgun (WGS) entry which is preliminary data.</text>
</comment>
<gene>
    <name evidence="1" type="ORF">ACFPIH_46025</name>
</gene>
<keyword evidence="2" id="KW-1185">Reference proteome</keyword>
<evidence type="ECO:0000313" key="2">
    <source>
        <dbReference type="Proteomes" id="UP001595839"/>
    </source>
</evidence>
<dbReference type="Proteomes" id="UP001595839">
    <property type="component" value="Unassembled WGS sequence"/>
</dbReference>
<organism evidence="1 2">
    <name type="scientific">Streptomyces vulcanius</name>
    <dbReference type="NCBI Taxonomy" id="1441876"/>
    <lineage>
        <taxon>Bacteria</taxon>
        <taxon>Bacillati</taxon>
        <taxon>Actinomycetota</taxon>
        <taxon>Actinomycetes</taxon>
        <taxon>Kitasatosporales</taxon>
        <taxon>Streptomycetaceae</taxon>
        <taxon>Streptomyces</taxon>
    </lineage>
</organism>
<sequence length="171" mass="18660">MTAEQSTPRDTTDIEAALGRMVYQAASLEMVMRFAGEMLATAQATRDALASQTAGRLLPTVKAIAAQRTEITPGELTELGEIVKDAEPHLASRNTYIHGAWGEVDGDLLAMNRRPKNGFRTRPLAVADLETLAAELQALVNRTIEWTYAALQKTHPHIFTADDDEQPGDDT</sequence>
<name>A0ABV9B8Z7_9ACTN</name>
<accession>A0ABV9B8Z7</accession>
<protein>
    <submittedName>
        <fullName evidence="1">Uncharacterized protein</fullName>
    </submittedName>
</protein>
<dbReference type="EMBL" id="JBHSFK010000046">
    <property type="protein sequence ID" value="MFC4506728.1"/>
    <property type="molecule type" value="Genomic_DNA"/>
</dbReference>